<name>A0A1N7KUQ0_9BACL</name>
<keyword evidence="1" id="KW-1133">Transmembrane helix</keyword>
<keyword evidence="1" id="KW-0812">Transmembrane</keyword>
<keyword evidence="1" id="KW-0472">Membrane</keyword>
<evidence type="ECO:0000313" key="2">
    <source>
        <dbReference type="EMBL" id="SIS65294.1"/>
    </source>
</evidence>
<keyword evidence="3" id="KW-1185">Reference proteome</keyword>
<evidence type="ECO:0000313" key="3">
    <source>
        <dbReference type="Proteomes" id="UP000186156"/>
    </source>
</evidence>
<dbReference type="STRING" id="252246.SAMN05421799_102198"/>
<accession>A0A1N7KUQ0</accession>
<dbReference type="AlphaFoldDB" id="A0A1N7KUQ0"/>
<reference evidence="3" key="1">
    <citation type="submission" date="2017-01" db="EMBL/GenBank/DDBJ databases">
        <authorList>
            <person name="Varghese N."/>
            <person name="Submissions S."/>
        </authorList>
    </citation>
    <scope>NUCLEOTIDE SEQUENCE [LARGE SCALE GENOMIC DNA]</scope>
    <source>
        <strain evidence="3">DSM 16176</strain>
    </source>
</reference>
<protein>
    <submittedName>
        <fullName evidence="2">Uncharacterized protein</fullName>
    </submittedName>
</protein>
<proteinExistence type="predicted"/>
<organism evidence="2 3">
    <name type="scientific">Alicyclobacillus vulcanalis</name>
    <dbReference type="NCBI Taxonomy" id="252246"/>
    <lineage>
        <taxon>Bacteria</taxon>
        <taxon>Bacillati</taxon>
        <taxon>Bacillota</taxon>
        <taxon>Bacilli</taxon>
        <taxon>Bacillales</taxon>
        <taxon>Alicyclobacillaceae</taxon>
        <taxon>Alicyclobacillus</taxon>
    </lineage>
</organism>
<evidence type="ECO:0000256" key="1">
    <source>
        <dbReference type="SAM" id="Phobius"/>
    </source>
</evidence>
<sequence length="47" mass="5121">MVERKTTSQDPVQRLLTFIHYVEKTAFAVSVAILAGTAGYVTIHAVS</sequence>
<feature type="transmembrane region" description="Helical" evidence="1">
    <location>
        <begin position="21"/>
        <end position="43"/>
    </location>
</feature>
<dbReference type="EMBL" id="FTOO01000002">
    <property type="protein sequence ID" value="SIS65294.1"/>
    <property type="molecule type" value="Genomic_DNA"/>
</dbReference>
<dbReference type="Proteomes" id="UP000186156">
    <property type="component" value="Unassembled WGS sequence"/>
</dbReference>
<gene>
    <name evidence="2" type="ORF">SAMN05421799_102198</name>
</gene>